<evidence type="ECO:0000256" key="9">
    <source>
        <dbReference type="ARBA" id="ARBA00023288"/>
    </source>
</evidence>
<comment type="function">
    <text evidence="1">Part of the ABC transporter complex PstSACB involved in phosphate import.</text>
</comment>
<sequence length="283" mass="29523">MGLKKRLAGLSMALVVGTFAFAGCSGGGDSTGSSSAAISGEINGGGSTSVQKIIEAAGDEFAAQNPDVKFTYSGTGSSDGIKGATEGTYAFGCASRELKDEEKSGLTELVFAYDGIAMITHPSNPVTNLSSADLTKIYTGEITNWSQVGGNDAPIVVVSREDGSGTRSAVEELLKFEDKLKPDATIKEGNGNVQSTVAGNENAIGYVSLTFVDNTVKKVNVDNVEATVDNVVNKSYPVSRPFLAVYKTDSLNNQTKAFLDFLMTDEGQAIVEKEGGIKVALEQ</sequence>
<dbReference type="PANTHER" id="PTHR30570:SF1">
    <property type="entry name" value="PHOSPHATE-BINDING PROTEIN PSTS"/>
    <property type="match status" value="1"/>
</dbReference>
<dbReference type="GO" id="GO:0006817">
    <property type="term" value="P:phosphate ion transport"/>
    <property type="evidence" value="ECO:0007669"/>
    <property type="project" value="UniProtKB-UniRule"/>
</dbReference>
<evidence type="ECO:0000256" key="1">
    <source>
        <dbReference type="ARBA" id="ARBA00002841"/>
    </source>
</evidence>
<dbReference type="RefSeq" id="WP_074616755.1">
    <property type="nucleotide sequence ID" value="NZ_CP029487.1"/>
</dbReference>
<gene>
    <name evidence="12" type="ORF">CPZ25_004235</name>
</gene>
<dbReference type="NCBIfam" id="TIGR02136">
    <property type="entry name" value="ptsS_2"/>
    <property type="match status" value="1"/>
</dbReference>
<feature type="signal peptide" evidence="10">
    <location>
        <begin position="1"/>
        <end position="22"/>
    </location>
</feature>
<dbReference type="Gene3D" id="3.40.190.10">
    <property type="entry name" value="Periplasmic binding protein-like II"/>
    <property type="match status" value="2"/>
</dbReference>
<proteinExistence type="inferred from homology"/>
<evidence type="ECO:0000256" key="7">
    <source>
        <dbReference type="ARBA" id="ARBA00022729"/>
    </source>
</evidence>
<dbReference type="Pfam" id="PF12849">
    <property type="entry name" value="PBP_like_2"/>
    <property type="match status" value="1"/>
</dbReference>
<dbReference type="Proteomes" id="UP000218387">
    <property type="component" value="Chromosome"/>
</dbReference>
<dbReference type="PANTHER" id="PTHR30570">
    <property type="entry name" value="PERIPLASMIC PHOSPHATE BINDING COMPONENT OF PHOSPHATE ABC TRANSPORTER"/>
    <property type="match status" value="1"/>
</dbReference>
<dbReference type="GO" id="GO:0042301">
    <property type="term" value="F:phosphate ion binding"/>
    <property type="evidence" value="ECO:0007669"/>
    <property type="project" value="UniProtKB-UniRule"/>
</dbReference>
<reference evidence="12 13" key="1">
    <citation type="submission" date="2018-05" db="EMBL/GenBank/DDBJ databases">
        <title>Genome comparison of Eubacterium sp.</title>
        <authorList>
            <person name="Feng Y."/>
            <person name="Sanchez-Andrea I."/>
            <person name="Stams A.J.M."/>
            <person name="De Vos W.M."/>
        </authorList>
    </citation>
    <scope>NUCLEOTIDE SEQUENCE [LARGE SCALE GENOMIC DNA]</scope>
    <source>
        <strain evidence="12 13">YI</strain>
    </source>
</reference>
<dbReference type="GO" id="GO:0005886">
    <property type="term" value="C:plasma membrane"/>
    <property type="evidence" value="ECO:0007669"/>
    <property type="project" value="UniProtKB-SubCell"/>
</dbReference>
<evidence type="ECO:0000313" key="13">
    <source>
        <dbReference type="Proteomes" id="UP000218387"/>
    </source>
</evidence>
<evidence type="ECO:0000259" key="11">
    <source>
        <dbReference type="Pfam" id="PF12849"/>
    </source>
</evidence>
<dbReference type="InterPro" id="IPR024370">
    <property type="entry name" value="PBP_domain"/>
</dbReference>
<dbReference type="PROSITE" id="PS51257">
    <property type="entry name" value="PROKAR_LIPOPROTEIN"/>
    <property type="match status" value="1"/>
</dbReference>
<comment type="subcellular location">
    <subcellularLocation>
        <location evidence="2 10">Cell membrane</location>
        <topology evidence="2 10">Lipid-anchor</topology>
    </subcellularLocation>
</comment>
<evidence type="ECO:0000256" key="3">
    <source>
        <dbReference type="ARBA" id="ARBA00008725"/>
    </source>
</evidence>
<evidence type="ECO:0000256" key="8">
    <source>
        <dbReference type="ARBA" id="ARBA00023139"/>
    </source>
</evidence>
<evidence type="ECO:0000256" key="4">
    <source>
        <dbReference type="ARBA" id="ARBA00011529"/>
    </source>
</evidence>
<keyword evidence="8 10" id="KW-0564">Palmitate</keyword>
<keyword evidence="5 10" id="KW-0813">Transport</keyword>
<dbReference type="KEGG" id="emt:CPZ25_004235"/>
<keyword evidence="7 10" id="KW-0732">Signal</keyword>
<evidence type="ECO:0000256" key="2">
    <source>
        <dbReference type="ARBA" id="ARBA00004193"/>
    </source>
</evidence>
<keyword evidence="10" id="KW-1003">Cell membrane</keyword>
<evidence type="ECO:0000256" key="6">
    <source>
        <dbReference type="ARBA" id="ARBA00022592"/>
    </source>
</evidence>
<keyword evidence="9 10" id="KW-0449">Lipoprotein</keyword>
<comment type="function">
    <text evidence="10">Involved in the system for phosphate transport across the cytoplasmic membrane.</text>
</comment>
<feature type="domain" description="PBP" evidence="11">
    <location>
        <begin position="32"/>
        <end position="266"/>
    </location>
</feature>
<dbReference type="AlphaFoldDB" id="A0A4P9C7H8"/>
<comment type="subunit">
    <text evidence="4 10">The complex is composed of two ATP-binding proteins (PstB), two transmembrane proteins (PstC and PstA) and a solute-binding protein (PstS).</text>
</comment>
<evidence type="ECO:0000313" key="12">
    <source>
        <dbReference type="EMBL" id="QCT70562.1"/>
    </source>
</evidence>
<dbReference type="InterPro" id="IPR050811">
    <property type="entry name" value="Phosphate_ABC_transporter"/>
</dbReference>
<dbReference type="CDD" id="cd13653">
    <property type="entry name" value="PBP2_phosphate_like_1"/>
    <property type="match status" value="1"/>
</dbReference>
<name>A0A4P9C7H8_EUBML</name>
<dbReference type="InterPro" id="IPR011862">
    <property type="entry name" value="Phos-bd"/>
</dbReference>
<protein>
    <recommendedName>
        <fullName evidence="10">Phosphate-binding protein</fullName>
    </recommendedName>
</protein>
<keyword evidence="10" id="KW-0472">Membrane</keyword>
<keyword evidence="6 10" id="KW-0592">Phosphate transport</keyword>
<accession>A0A4P9C7H8</accession>
<dbReference type="SUPFAM" id="SSF53850">
    <property type="entry name" value="Periplasmic binding protein-like II"/>
    <property type="match status" value="1"/>
</dbReference>
<organism evidence="12 13">
    <name type="scientific">Eubacterium maltosivorans</name>
    <dbReference type="NCBI Taxonomy" id="2041044"/>
    <lineage>
        <taxon>Bacteria</taxon>
        <taxon>Bacillati</taxon>
        <taxon>Bacillota</taxon>
        <taxon>Clostridia</taxon>
        <taxon>Eubacteriales</taxon>
        <taxon>Eubacteriaceae</taxon>
        <taxon>Eubacterium</taxon>
    </lineage>
</organism>
<evidence type="ECO:0000256" key="10">
    <source>
        <dbReference type="RuleBase" id="RU367119"/>
    </source>
</evidence>
<keyword evidence="13" id="KW-1185">Reference proteome</keyword>
<comment type="similarity">
    <text evidence="3 10">Belongs to the PstS family.</text>
</comment>
<feature type="chain" id="PRO_5027161235" description="Phosphate-binding protein" evidence="10">
    <location>
        <begin position="23"/>
        <end position="283"/>
    </location>
</feature>
<dbReference type="EMBL" id="CP029487">
    <property type="protein sequence ID" value="QCT70562.1"/>
    <property type="molecule type" value="Genomic_DNA"/>
</dbReference>
<evidence type="ECO:0000256" key="5">
    <source>
        <dbReference type="ARBA" id="ARBA00022448"/>
    </source>
</evidence>